<evidence type="ECO:0000259" key="3">
    <source>
        <dbReference type="Pfam" id="PF01458"/>
    </source>
</evidence>
<dbReference type="Proteomes" id="UP000001883">
    <property type="component" value="Chromosome"/>
</dbReference>
<evidence type="ECO:0000313" key="5">
    <source>
        <dbReference type="EMBL" id="BAI64921.1"/>
    </source>
</evidence>
<dbReference type="EMBL" id="AP011540">
    <property type="protein sequence ID" value="BAI64921.1"/>
    <property type="molecule type" value="Genomic_DNA"/>
</dbReference>
<dbReference type="Pfam" id="PF19295">
    <property type="entry name" value="SufBD_N"/>
    <property type="match status" value="1"/>
</dbReference>
<feature type="domain" description="SUF system FeS cluster assembly SufBD N-terminal" evidence="4">
    <location>
        <begin position="203"/>
        <end position="266"/>
    </location>
</feature>
<dbReference type="eggNOG" id="COG0719">
    <property type="taxonomic scope" value="Bacteria"/>
</dbReference>
<dbReference type="PANTHER" id="PTHR30508">
    <property type="entry name" value="FES CLUSTER ASSEMBLY PROTEIN SUF"/>
    <property type="match status" value="1"/>
</dbReference>
<protein>
    <submittedName>
        <fullName evidence="5">ABC-type transport system involved in Fe-S cluster assembly, permease component</fullName>
    </submittedName>
</protein>
<evidence type="ECO:0000313" key="6">
    <source>
        <dbReference type="Proteomes" id="UP000001883"/>
    </source>
</evidence>
<feature type="compositionally biased region" description="Basic residues" evidence="2">
    <location>
        <begin position="13"/>
        <end position="24"/>
    </location>
</feature>
<dbReference type="NCBIfam" id="TIGR01980">
    <property type="entry name" value="sufB"/>
    <property type="match status" value="1"/>
</dbReference>
<dbReference type="PANTHER" id="PTHR30508:SF1">
    <property type="entry name" value="UPF0051 PROTEIN ABCI8, CHLOROPLASTIC-RELATED"/>
    <property type="match status" value="1"/>
</dbReference>
<dbReference type="HOGENOM" id="CLU_026231_0_1_11"/>
<dbReference type="KEGG" id="rmu:RMDY18_10890"/>
<name>D2NTE5_ROTMD</name>
<feature type="domain" description="SUF system FeS cluster assembly SufBD core" evidence="3">
    <location>
        <begin position="269"/>
        <end position="503"/>
    </location>
</feature>
<reference evidence="5 6" key="3">
    <citation type="journal article" date="2010" name="Sequencing">
        <title>Complete Genome Sequence of Rothia mucilaginosa DY-18: A Clinical Isolate with Dense Meshwork-Like Structures from a Persistent Apical Periodontitis Lesion.</title>
        <authorList>
            <person name="Yamane K."/>
            <person name="Nambu T."/>
            <person name="Yamanaka T."/>
            <person name="Mashimo C."/>
            <person name="Sugimori C."/>
            <person name="Leung K.-P."/>
            <person name="Fukushima H."/>
        </authorList>
    </citation>
    <scope>NUCLEOTIDE SEQUENCE [LARGE SCALE GENOMIC DNA]</scope>
    <source>
        <strain evidence="5 6">DY-18</strain>
    </source>
</reference>
<evidence type="ECO:0000259" key="4">
    <source>
        <dbReference type="Pfam" id="PF19295"/>
    </source>
</evidence>
<gene>
    <name evidence="5" type="ordered locus">RMDY18_10890</name>
</gene>
<dbReference type="SUPFAM" id="SSF101960">
    <property type="entry name" value="Stabilizer of iron transporter SufD"/>
    <property type="match status" value="1"/>
</dbReference>
<dbReference type="InterPro" id="IPR000825">
    <property type="entry name" value="SUF_FeS_clus_asmbl_SufBD_core"/>
</dbReference>
<dbReference type="AlphaFoldDB" id="D2NTE5"/>
<accession>D2NTE5</accession>
<sequence>MRPARWNPPAPRCVKRRGRARHQPLKLPRLQPAGGGEKCNNHRRKAVMTEKVGQNANDTVISEILEMNPELEGIGNYEYGWADSDEAGQVAKRGLDEDVVRDISAKKNEPQWMLDMRLKALKFFERKPMPTWGADLSEIDFDNIKYFVRSTEGQAASWEELPEDIRTTYERLGIPEAERNSLVAGVAAQYESEVVYHQIREDLEQQGVIFVDTDTGLREYPELFKEYFGSIIPIGDNKFSALNTAVWSGGSFVYVPPGVHVEIPLQAYFRINTENMGQFERTLIIADEGSYVHYIEGCTAPIYKSDSLHSAVVEIVLKKNARVRYTTIQNWSNNVYNLVTKRAVAHEGATMEWVDGNIGSKVTQKYPAVYMVGEHAKGETLSIAFAGEGQHQDTGSKMVHIAPNTSSTIVSKSVARNGGRSAYRGLVQVREGAKHSKSSVVCDALLVDTISRSDTYPYVDVREDDVTMGHEATVSRVSEDQLFYLMQRGLSEEEAMAMIVRGFVEPIARELPMEYALELNRLIELQMEGSVG</sequence>
<organism evidence="5 6">
    <name type="scientific">Rothia mucilaginosa (strain DY-18)</name>
    <name type="common">Stomatococcus mucilaginosus</name>
    <dbReference type="NCBI Taxonomy" id="680646"/>
    <lineage>
        <taxon>Bacteria</taxon>
        <taxon>Bacillati</taxon>
        <taxon>Actinomycetota</taxon>
        <taxon>Actinomycetes</taxon>
        <taxon>Micrococcales</taxon>
        <taxon>Micrococcaceae</taxon>
        <taxon>Rothia</taxon>
    </lineage>
</organism>
<evidence type="ECO:0000256" key="1">
    <source>
        <dbReference type="ARBA" id="ARBA00043967"/>
    </source>
</evidence>
<evidence type="ECO:0000256" key="2">
    <source>
        <dbReference type="SAM" id="MobiDB-lite"/>
    </source>
</evidence>
<dbReference type="InterPro" id="IPR010231">
    <property type="entry name" value="SUF_FeS_clus_asmbl_SufB"/>
</dbReference>
<dbReference type="Pfam" id="PF01458">
    <property type="entry name" value="SUFBD_core"/>
    <property type="match status" value="1"/>
</dbReference>
<feature type="compositionally biased region" description="Pro residues" evidence="2">
    <location>
        <begin position="1"/>
        <end position="11"/>
    </location>
</feature>
<keyword evidence="6" id="KW-1185">Reference proteome</keyword>
<dbReference type="GO" id="GO:0016226">
    <property type="term" value="P:iron-sulfur cluster assembly"/>
    <property type="evidence" value="ECO:0007669"/>
    <property type="project" value="InterPro"/>
</dbReference>
<proteinExistence type="inferred from homology"/>
<dbReference type="InterPro" id="IPR055346">
    <property type="entry name" value="Fe-S_cluster_assembly_SufBD"/>
</dbReference>
<dbReference type="InterPro" id="IPR037284">
    <property type="entry name" value="SUF_FeS_clus_asmbl_SufBD_sf"/>
</dbReference>
<comment type="similarity">
    <text evidence="1">Belongs to the iron-sulfur cluster assembly SufBD family.</text>
</comment>
<dbReference type="InterPro" id="IPR045595">
    <property type="entry name" value="SufBD_N"/>
</dbReference>
<reference evidence="5 6" key="2">
    <citation type="journal article" date="2010" name="J Osaka Dent Univ">
        <title>Isolation and identification of Rothia mucilaginosa from persistent apical periodontitis lesions.</title>
        <authorList>
            <person name="Yamane K."/>
            <person name="Yoshida M."/>
            <person name="Fujihira T."/>
            <person name="Baba T."/>
            <person name="Tsuji N."/>
            <person name="Hayashi H."/>
            <person name="Sugimori C."/>
            <person name="Yamanaka T."/>
            <person name="Mashimo C."/>
            <person name="Nambu T."/>
            <person name="Kawai H."/>
            <person name="Fukushima H."/>
        </authorList>
    </citation>
    <scope>NUCLEOTIDE SEQUENCE [LARGE SCALE GENOMIC DNA]</scope>
    <source>
        <strain evidence="5 6">DY-18</strain>
    </source>
</reference>
<dbReference type="STRING" id="680646.RMDY18_10890"/>
<reference evidence="6" key="1">
    <citation type="submission" date="2009-07" db="EMBL/GenBank/DDBJ databases">
        <title>Complete genome sequence of Rothia mucilaginosa DJ.</title>
        <authorList>
            <person name="Yamane K."/>
            <person name="Nambu T."/>
            <person name="Mashimo C."/>
            <person name="Sugimori C."/>
            <person name="Yamanaka T."/>
            <person name="Leung K."/>
            <person name="Fukushima H."/>
        </authorList>
    </citation>
    <scope>NUCLEOTIDE SEQUENCE [LARGE SCALE GENOMIC DNA]</scope>
    <source>
        <strain evidence="6">DY-18</strain>
    </source>
</reference>
<feature type="region of interest" description="Disordered" evidence="2">
    <location>
        <begin position="1"/>
        <end position="40"/>
    </location>
</feature>